<evidence type="ECO:0000256" key="4">
    <source>
        <dbReference type="ARBA" id="ARBA00023136"/>
    </source>
</evidence>
<dbReference type="STRING" id="2060905.A0A2B7X218"/>
<feature type="transmembrane region" description="Helical" evidence="7">
    <location>
        <begin position="178"/>
        <end position="201"/>
    </location>
</feature>
<evidence type="ECO:0000256" key="1">
    <source>
        <dbReference type="ARBA" id="ARBA00004141"/>
    </source>
</evidence>
<feature type="region of interest" description="Disordered" evidence="6">
    <location>
        <begin position="362"/>
        <end position="383"/>
    </location>
</feature>
<evidence type="ECO:0000256" key="7">
    <source>
        <dbReference type="SAM" id="Phobius"/>
    </source>
</evidence>
<dbReference type="PANTHER" id="PTHR33048">
    <property type="entry name" value="PTH11-LIKE INTEGRAL MEMBRANE PROTEIN (AFU_ORTHOLOGUE AFUA_5G11245)"/>
    <property type="match status" value="1"/>
</dbReference>
<keyword evidence="2 7" id="KW-0812">Transmembrane</keyword>
<feature type="transmembrane region" description="Helical" evidence="7">
    <location>
        <begin position="22"/>
        <end position="42"/>
    </location>
</feature>
<feature type="domain" description="Rhodopsin" evidence="8">
    <location>
        <begin position="39"/>
        <end position="278"/>
    </location>
</feature>
<feature type="transmembrane region" description="Helical" evidence="7">
    <location>
        <begin position="54"/>
        <end position="81"/>
    </location>
</feature>
<evidence type="ECO:0000256" key="3">
    <source>
        <dbReference type="ARBA" id="ARBA00022989"/>
    </source>
</evidence>
<keyword evidence="10" id="KW-1185">Reference proteome</keyword>
<dbReference type="Proteomes" id="UP000224080">
    <property type="component" value="Unassembled WGS sequence"/>
</dbReference>
<dbReference type="InterPro" id="IPR049326">
    <property type="entry name" value="Rhodopsin_dom_fungi"/>
</dbReference>
<feature type="transmembrane region" description="Helical" evidence="7">
    <location>
        <begin position="245"/>
        <end position="272"/>
    </location>
</feature>
<dbReference type="OrthoDB" id="5429740at2759"/>
<dbReference type="EMBL" id="PDNC01000055">
    <property type="protein sequence ID" value="PGH02831.1"/>
    <property type="molecule type" value="Genomic_DNA"/>
</dbReference>
<feature type="transmembrane region" description="Helical" evidence="7">
    <location>
        <begin position="134"/>
        <end position="158"/>
    </location>
</feature>
<dbReference type="PANTHER" id="PTHR33048:SF163">
    <property type="entry name" value="INTEGRAL MEMBRANE PROTEIN (AFU_ORTHOLOGUE AFUA_8G05510)"/>
    <property type="match status" value="1"/>
</dbReference>
<evidence type="ECO:0000313" key="10">
    <source>
        <dbReference type="Proteomes" id="UP000224080"/>
    </source>
</evidence>
<sequence length="398" mass="44767">MSTLLGQAPPGIDLTENRNREFNASASTVYGLAVLSVALRFYTRTRIQNFAIKIDDWLILLALFSVTTSFVLAIMGGNYGLGKHVWVIPLAEVMKIIKIHYIYMFMYIFNVPLIKFSILLFYRRIFGMNLMMWICFFLSGGYFIACTVTLSLACQPISYYWTQVQDPKGGYCRYEPHVFYLGNAAANVATDVLILIVPIPLIWKLQMPTTKKILVSSLFLLGTFVCIVSIVRIKFMGDLAKAKDVTFILVNIFLWSFVEPCIGIVCACLPTLRPLLQRWSRALFGTEFGKSSSTGPGITPALVRTQQSTTVDGTKKQKNGFKRMKGNTVDDTIISGNGRVRLRPADDETMLTTVSAQFEMDDYRRNGTSDADSESQTQTTPTMGIRVKTDFGWQEHVQ</sequence>
<evidence type="ECO:0000256" key="6">
    <source>
        <dbReference type="SAM" id="MobiDB-lite"/>
    </source>
</evidence>
<evidence type="ECO:0000259" key="8">
    <source>
        <dbReference type="Pfam" id="PF20684"/>
    </source>
</evidence>
<organism evidence="9 10">
    <name type="scientific">Blastomyces parvus</name>
    <dbReference type="NCBI Taxonomy" id="2060905"/>
    <lineage>
        <taxon>Eukaryota</taxon>
        <taxon>Fungi</taxon>
        <taxon>Dikarya</taxon>
        <taxon>Ascomycota</taxon>
        <taxon>Pezizomycotina</taxon>
        <taxon>Eurotiomycetes</taxon>
        <taxon>Eurotiomycetidae</taxon>
        <taxon>Onygenales</taxon>
        <taxon>Ajellomycetaceae</taxon>
        <taxon>Blastomyces</taxon>
    </lineage>
</organism>
<comment type="similarity">
    <text evidence="5">Belongs to the SAT4 family.</text>
</comment>
<keyword evidence="3 7" id="KW-1133">Transmembrane helix</keyword>
<comment type="caution">
    <text evidence="9">The sequence shown here is derived from an EMBL/GenBank/DDBJ whole genome shotgun (WGS) entry which is preliminary data.</text>
</comment>
<evidence type="ECO:0000256" key="2">
    <source>
        <dbReference type="ARBA" id="ARBA00022692"/>
    </source>
</evidence>
<keyword evidence="4 7" id="KW-0472">Membrane</keyword>
<dbReference type="InterPro" id="IPR052337">
    <property type="entry name" value="SAT4-like"/>
</dbReference>
<feature type="compositionally biased region" description="Polar residues" evidence="6">
    <location>
        <begin position="368"/>
        <end position="382"/>
    </location>
</feature>
<feature type="transmembrane region" description="Helical" evidence="7">
    <location>
        <begin position="213"/>
        <end position="233"/>
    </location>
</feature>
<dbReference type="GO" id="GO:0016020">
    <property type="term" value="C:membrane"/>
    <property type="evidence" value="ECO:0007669"/>
    <property type="project" value="UniProtKB-SubCell"/>
</dbReference>
<reference evidence="9 10" key="1">
    <citation type="submission" date="2017-10" db="EMBL/GenBank/DDBJ databases">
        <title>Comparative genomics in systemic dimorphic fungi from Ajellomycetaceae.</title>
        <authorList>
            <person name="Munoz J.F."/>
            <person name="Mcewen J.G."/>
            <person name="Clay O.K."/>
            <person name="Cuomo C.A."/>
        </authorList>
    </citation>
    <scope>NUCLEOTIDE SEQUENCE [LARGE SCALE GENOMIC DNA]</scope>
    <source>
        <strain evidence="9 10">UAMH130</strain>
    </source>
</reference>
<evidence type="ECO:0000313" key="9">
    <source>
        <dbReference type="EMBL" id="PGH02831.1"/>
    </source>
</evidence>
<feature type="transmembrane region" description="Helical" evidence="7">
    <location>
        <begin position="101"/>
        <end position="122"/>
    </location>
</feature>
<protein>
    <recommendedName>
        <fullName evidence="8">Rhodopsin domain-containing protein</fullName>
    </recommendedName>
</protein>
<evidence type="ECO:0000256" key="5">
    <source>
        <dbReference type="ARBA" id="ARBA00038359"/>
    </source>
</evidence>
<comment type="subcellular location">
    <subcellularLocation>
        <location evidence="1">Membrane</location>
        <topology evidence="1">Multi-pass membrane protein</topology>
    </subcellularLocation>
</comment>
<gene>
    <name evidence="9" type="ORF">GX51_04443</name>
</gene>
<proteinExistence type="inferred from homology"/>
<accession>A0A2B7X218</accession>
<dbReference type="Pfam" id="PF20684">
    <property type="entry name" value="Fung_rhodopsin"/>
    <property type="match status" value="1"/>
</dbReference>
<name>A0A2B7X218_9EURO</name>
<dbReference type="AlphaFoldDB" id="A0A2B7X218"/>